<dbReference type="Proteomes" id="UP000005413">
    <property type="component" value="Unassembled WGS sequence"/>
</dbReference>
<feature type="compositionally biased region" description="Basic and acidic residues" evidence="1">
    <location>
        <begin position="172"/>
        <end position="183"/>
    </location>
</feature>
<dbReference type="RefSeq" id="WP_002463096.1">
    <property type="nucleotide sequence ID" value="NZ_AEUN01000348.1"/>
</dbReference>
<evidence type="ECO:0000256" key="2">
    <source>
        <dbReference type="SAM" id="Phobius"/>
    </source>
</evidence>
<evidence type="ECO:0000313" key="4">
    <source>
        <dbReference type="Proteomes" id="UP000005413"/>
    </source>
</evidence>
<sequence>MAEEKYNNRVLKNKHGYQNIQLPNRKDFVVSFITGAIIGSALGLFYKNKVYQKTDELIAKEQEIAKKVKETKTQFESSVESAKDKFETILHKKQNEQAELTAQQRAIKEEVATNNLSDTSEQAQEIQQAKKEATSKEDKTADETAAQQRAIKEEVATNNLSDTSEQAQEIQQAKKEATSKEVTTDETAAQQRAIKEEVTANNLSDTSKKAQEKQYNNQEQPITEVSSAEKLANAAKNKRAKLTKGSKESQLTDKLLKEQPVAKSQMKEVPNLVTKKNVSKNSKQTTISPKAQKKVQQKETTFDNGVVTTDTTTTKQTQTNNQNTTNKKSTTKQKSTTKKSTTTKKTSTNTKPKTTKVANSKKAETEKTTKASAKPKKTKQTNNKATTSSTKQNKDDSTKVETAKSKIEKRTFND</sequence>
<feature type="compositionally biased region" description="Basic and acidic residues" evidence="1">
    <location>
        <begin position="128"/>
        <end position="142"/>
    </location>
</feature>
<dbReference type="OrthoDB" id="2414615at2"/>
<feature type="transmembrane region" description="Helical" evidence="2">
    <location>
        <begin position="28"/>
        <end position="46"/>
    </location>
</feature>
<feature type="compositionally biased region" description="Basic and acidic residues" evidence="1">
    <location>
        <begin position="392"/>
        <end position="414"/>
    </location>
</feature>
<accession>G5JHS9</accession>
<protein>
    <recommendedName>
        <fullName evidence="5">Maebl</fullName>
    </recommendedName>
</protein>
<keyword evidence="2" id="KW-1133">Transmembrane helix</keyword>
<dbReference type="EMBL" id="AEUN01000348">
    <property type="protein sequence ID" value="EHJ08265.1"/>
    <property type="molecule type" value="Genomic_DNA"/>
</dbReference>
<proteinExistence type="predicted"/>
<feature type="region of interest" description="Disordered" evidence="1">
    <location>
        <begin position="113"/>
        <end position="414"/>
    </location>
</feature>
<dbReference type="AlphaFoldDB" id="G5JHS9"/>
<feature type="compositionally biased region" description="Basic and acidic residues" evidence="1">
    <location>
        <begin position="245"/>
        <end position="257"/>
    </location>
</feature>
<feature type="compositionally biased region" description="Low complexity" evidence="1">
    <location>
        <begin position="380"/>
        <end position="391"/>
    </location>
</feature>
<comment type="caution">
    <text evidence="3">The sequence shown here is derived from an EMBL/GenBank/DDBJ whole genome shotgun (WGS) entry which is preliminary data.</text>
</comment>
<feature type="compositionally biased region" description="Low complexity" evidence="1">
    <location>
        <begin position="338"/>
        <end position="356"/>
    </location>
</feature>
<feature type="compositionally biased region" description="Polar residues" evidence="1">
    <location>
        <begin position="274"/>
        <end position="289"/>
    </location>
</feature>
<keyword evidence="2" id="KW-0812">Transmembrane</keyword>
<evidence type="ECO:0000313" key="3">
    <source>
        <dbReference type="EMBL" id="EHJ08265.1"/>
    </source>
</evidence>
<organism evidence="3 4">
    <name type="scientific">Staphylococcus simiae CCM 7213 = CCUG 51256</name>
    <dbReference type="NCBI Taxonomy" id="911238"/>
    <lineage>
        <taxon>Bacteria</taxon>
        <taxon>Bacillati</taxon>
        <taxon>Bacillota</taxon>
        <taxon>Bacilli</taxon>
        <taxon>Bacillales</taxon>
        <taxon>Staphylococcaceae</taxon>
        <taxon>Staphylococcus</taxon>
    </lineage>
</organism>
<reference evidence="3 4" key="1">
    <citation type="journal article" date="2012" name="BMC Genomics">
        <title>Comparative genomic analysis of the genus Staphylococcus including Staphylococcus aureus and its newly described sister species Staphylococcus simiae.</title>
        <authorList>
            <person name="Suzuki H."/>
            <person name="Lefebure T."/>
            <person name="Pavinski Bitar P."/>
            <person name="Stanhope M.J."/>
        </authorList>
    </citation>
    <scope>NUCLEOTIDE SEQUENCE [LARGE SCALE GENOMIC DNA]</scope>
    <source>
        <strain evidence="3 4">CCM 7213</strain>
    </source>
</reference>
<dbReference type="PATRIC" id="fig|911238.3.peg.847"/>
<keyword evidence="2" id="KW-0472">Membrane</keyword>
<keyword evidence="4" id="KW-1185">Reference proteome</keyword>
<gene>
    <name evidence="3" type="ORF">SS7213T_05056</name>
</gene>
<feature type="compositionally biased region" description="Low complexity" evidence="1">
    <location>
        <begin position="308"/>
        <end position="328"/>
    </location>
</feature>
<name>G5JHS9_9STAP</name>
<feature type="compositionally biased region" description="Polar residues" evidence="1">
    <location>
        <begin position="213"/>
        <end position="226"/>
    </location>
</feature>
<evidence type="ECO:0000256" key="1">
    <source>
        <dbReference type="SAM" id="MobiDB-lite"/>
    </source>
</evidence>
<evidence type="ECO:0008006" key="5">
    <source>
        <dbReference type="Google" id="ProtNLM"/>
    </source>
</evidence>